<keyword evidence="1" id="KW-0732">Signal</keyword>
<organism evidence="2 3">
    <name type="scientific">Colletotrichum orchidophilum</name>
    <dbReference type="NCBI Taxonomy" id="1209926"/>
    <lineage>
        <taxon>Eukaryota</taxon>
        <taxon>Fungi</taxon>
        <taxon>Dikarya</taxon>
        <taxon>Ascomycota</taxon>
        <taxon>Pezizomycotina</taxon>
        <taxon>Sordariomycetes</taxon>
        <taxon>Hypocreomycetidae</taxon>
        <taxon>Glomerellales</taxon>
        <taxon>Glomerellaceae</taxon>
        <taxon>Colletotrichum</taxon>
    </lineage>
</organism>
<dbReference type="GeneID" id="34562520"/>
<dbReference type="EMBL" id="MJBS01000084">
    <property type="protein sequence ID" value="OHE95370.1"/>
    <property type="molecule type" value="Genomic_DNA"/>
</dbReference>
<keyword evidence="3" id="KW-1185">Reference proteome</keyword>
<accession>A0A1G4B1S6</accession>
<feature type="chain" id="PRO_5009602390" evidence="1">
    <location>
        <begin position="22"/>
        <end position="130"/>
    </location>
</feature>
<feature type="signal peptide" evidence="1">
    <location>
        <begin position="1"/>
        <end position="21"/>
    </location>
</feature>
<proteinExistence type="predicted"/>
<dbReference type="PROSITE" id="PS51257">
    <property type="entry name" value="PROKAR_LIPOPROTEIN"/>
    <property type="match status" value="1"/>
</dbReference>
<dbReference type="AlphaFoldDB" id="A0A1G4B1S6"/>
<sequence length="130" mass="13858">MRVTTTITAALLCASAPVALACSEGFSSNRNLTAEDFAWLFADYSVEDVYSCGSRCARACIAPGETFGACMGCARWKRNAQGEMDLPPCSKPVTSGEGTTNDGQYECHGYGAEFWNCVTPCPPGYAQIQT</sequence>
<evidence type="ECO:0000313" key="2">
    <source>
        <dbReference type="EMBL" id="OHE95370.1"/>
    </source>
</evidence>
<protein>
    <submittedName>
        <fullName evidence="2">Uncharacterized protein</fullName>
    </submittedName>
</protein>
<evidence type="ECO:0000256" key="1">
    <source>
        <dbReference type="SAM" id="SignalP"/>
    </source>
</evidence>
<dbReference type="RefSeq" id="XP_022472532.1">
    <property type="nucleotide sequence ID" value="XM_022621010.1"/>
</dbReference>
<dbReference type="OrthoDB" id="4805418at2759"/>
<reference evidence="2 3" key="1">
    <citation type="submission" date="2016-09" db="EMBL/GenBank/DDBJ databases">
        <authorList>
            <person name="Capua I."/>
            <person name="De Benedictis P."/>
            <person name="Joannis T."/>
            <person name="Lombin L.H."/>
            <person name="Cattoli G."/>
        </authorList>
    </citation>
    <scope>NUCLEOTIDE SEQUENCE [LARGE SCALE GENOMIC DNA]</scope>
    <source>
        <strain evidence="2 3">IMI 309357</strain>
    </source>
</reference>
<comment type="caution">
    <text evidence="2">The sequence shown here is derived from an EMBL/GenBank/DDBJ whole genome shotgun (WGS) entry which is preliminary data.</text>
</comment>
<gene>
    <name evidence="2" type="ORF">CORC01_09381</name>
</gene>
<dbReference type="Proteomes" id="UP000176998">
    <property type="component" value="Unassembled WGS sequence"/>
</dbReference>
<name>A0A1G4B1S6_9PEZI</name>
<evidence type="ECO:0000313" key="3">
    <source>
        <dbReference type="Proteomes" id="UP000176998"/>
    </source>
</evidence>